<feature type="transmembrane region" description="Helical" evidence="2">
    <location>
        <begin position="180"/>
        <end position="202"/>
    </location>
</feature>
<dbReference type="EMBL" id="QRUP01000011">
    <property type="protein sequence ID" value="RGR73540.1"/>
    <property type="molecule type" value="Genomic_DNA"/>
</dbReference>
<dbReference type="Proteomes" id="UP000284178">
    <property type="component" value="Unassembled WGS sequence"/>
</dbReference>
<keyword evidence="4" id="KW-1185">Reference proteome</keyword>
<proteinExistence type="predicted"/>
<feature type="region of interest" description="Disordered" evidence="1">
    <location>
        <begin position="624"/>
        <end position="696"/>
    </location>
</feature>
<organism evidence="3 4">
    <name type="scientific">Holdemania filiformis</name>
    <dbReference type="NCBI Taxonomy" id="61171"/>
    <lineage>
        <taxon>Bacteria</taxon>
        <taxon>Bacillati</taxon>
        <taxon>Bacillota</taxon>
        <taxon>Erysipelotrichia</taxon>
        <taxon>Erysipelotrichales</taxon>
        <taxon>Erysipelotrichaceae</taxon>
        <taxon>Holdemania</taxon>
    </lineage>
</organism>
<comment type="caution">
    <text evidence="3">The sequence shown here is derived from an EMBL/GenBank/DDBJ whole genome shotgun (WGS) entry which is preliminary data.</text>
</comment>
<evidence type="ECO:0000256" key="2">
    <source>
        <dbReference type="SAM" id="Phobius"/>
    </source>
</evidence>
<feature type="transmembrane region" description="Helical" evidence="2">
    <location>
        <begin position="473"/>
        <end position="497"/>
    </location>
</feature>
<evidence type="ECO:0000256" key="1">
    <source>
        <dbReference type="SAM" id="MobiDB-lite"/>
    </source>
</evidence>
<feature type="transmembrane region" description="Helical" evidence="2">
    <location>
        <begin position="227"/>
        <end position="256"/>
    </location>
</feature>
<keyword evidence="2" id="KW-0812">Transmembrane</keyword>
<keyword evidence="2" id="KW-0472">Membrane</keyword>
<feature type="transmembrane region" description="Helical" evidence="2">
    <location>
        <begin position="277"/>
        <end position="300"/>
    </location>
</feature>
<feature type="transmembrane region" description="Helical" evidence="2">
    <location>
        <begin position="438"/>
        <end position="461"/>
    </location>
</feature>
<gene>
    <name evidence="3" type="ORF">DWY25_09950</name>
</gene>
<feature type="compositionally biased region" description="Polar residues" evidence="1">
    <location>
        <begin position="649"/>
        <end position="679"/>
    </location>
</feature>
<reference evidence="3 4" key="1">
    <citation type="submission" date="2018-08" db="EMBL/GenBank/DDBJ databases">
        <title>A genome reference for cultivated species of the human gut microbiota.</title>
        <authorList>
            <person name="Zou Y."/>
            <person name="Xue W."/>
            <person name="Luo G."/>
        </authorList>
    </citation>
    <scope>NUCLEOTIDE SEQUENCE [LARGE SCALE GENOMIC DNA]</scope>
    <source>
        <strain evidence="3 4">AF24-29</strain>
    </source>
</reference>
<dbReference type="Pfam" id="PF09586">
    <property type="entry name" value="YfhO"/>
    <property type="match status" value="2"/>
</dbReference>
<evidence type="ECO:0008006" key="5">
    <source>
        <dbReference type="Google" id="ProtNLM"/>
    </source>
</evidence>
<protein>
    <recommendedName>
        <fullName evidence="5">YfhO family protein</fullName>
    </recommendedName>
</protein>
<feature type="transmembrane region" description="Helical" evidence="2">
    <location>
        <begin position="331"/>
        <end position="352"/>
    </location>
</feature>
<sequence>MKKNANFLYSETEAAMWIKEGKSRSNLMKQIQAKRQDKRRKKWRESMTLAYTFLFLAIVILAFWPFWGESRQLIWNADGLSQHYPVLVYTGEYWRNLFHQGMQGNFTIPMIDFNAGLGMDVFTTLNYYGLQDPLNLLSVAFPAQAAEYLYTGLILLRLYLSGLSFCYLCRYFRKSRISTLTGSIVYVFSGALLCSGLMHPFFLNPAIQFPLLIVGCDQILHKKTSFLFIFTLAYSALCGFYFLYMMSLLTALYGVLRFFDQVRQDRIKAGTSGLLRFAVHYIGGLGLAAPVLLPAILSFLSSYRSGIVSWNTLFYPASQYLRDVMTLSGPLSGQGALGMAAICLFALASLALTKGKRTLKLSFIVLLLLYWLVPAGSMMNGFSYSARRWIFAFALLLAYITADQLPRLIRMSNPTLILCTLIPIGYTCLELLCKTMTGVNLTLTSGMLWATWAILATNFWFRKLTAKAWPRPRFAAQVIFAFVGFNVIVNVVSYYSLNQAVHDYAQVGFATEKVVTGSAESSFVSLTQTSGVRVNGTNLLPNGGMLAGVSTPLFYWSIVEEPVTDFYMQTECPGLYTAFRLISTGPSLFTNTLLSMQYQIEKGRSQPAYSKTDDSQGFIDSNKQRQSLQEPQSDLKKQAALKPQEKSKTQGNSQNQDRLKSQTSPGMQPPFQAQSSQKAETGPKIQNDRNDQSDPSVVFGYVPTVWSENSEYQIYENKYALPLGYTYRQSVSETQTEELNGLEKQVLMLQSVILADSESLGEAPINEQLEAIKSMNYEIVSTKGVQWNAGRIEVKKPGGSMTLSFRCPPHDEVYLRIAGLNIDQSGKETLDFTVHSQHGQSPAKCSSPEYTWYLEREDYLFDLGISQGYERQCTITFSQAGVYSLKTIEIYAVSLEGYAAAVEELREEPLTIEAMDNNEITGTLHLSEDKYLCLSVPYSRGWKAKVDGKETEIIKGNYMFMTIPVEAGDHTIVFSYCTPGLKAGALLSGISGISLVAYAVMKKIRSRFPSQISEKSGLSWSLWQKMKQEEKRKWKNY</sequence>
<feature type="transmembrane region" description="Helical" evidence="2">
    <location>
        <begin position="148"/>
        <end position="168"/>
    </location>
</feature>
<dbReference type="InterPro" id="IPR018580">
    <property type="entry name" value="Uncharacterised_YfhO"/>
</dbReference>
<feature type="transmembrane region" description="Helical" evidence="2">
    <location>
        <begin position="359"/>
        <end position="379"/>
    </location>
</feature>
<feature type="compositionally biased region" description="Basic and acidic residues" evidence="1">
    <location>
        <begin position="633"/>
        <end position="648"/>
    </location>
</feature>
<evidence type="ECO:0000313" key="3">
    <source>
        <dbReference type="EMBL" id="RGR73540.1"/>
    </source>
</evidence>
<dbReference type="PANTHER" id="PTHR38454:SF1">
    <property type="entry name" value="INTEGRAL MEMBRANE PROTEIN"/>
    <property type="match status" value="1"/>
</dbReference>
<dbReference type="PANTHER" id="PTHR38454">
    <property type="entry name" value="INTEGRAL MEMBRANE PROTEIN-RELATED"/>
    <property type="match status" value="1"/>
</dbReference>
<feature type="transmembrane region" description="Helical" evidence="2">
    <location>
        <begin position="48"/>
        <end position="67"/>
    </location>
</feature>
<evidence type="ECO:0000313" key="4">
    <source>
        <dbReference type="Proteomes" id="UP000284178"/>
    </source>
</evidence>
<dbReference type="AlphaFoldDB" id="A0A412FZH0"/>
<keyword evidence="2" id="KW-1133">Transmembrane helix</keyword>
<accession>A0A412FZH0</accession>
<name>A0A412FZH0_9FIRM</name>